<feature type="compositionally biased region" description="Polar residues" evidence="1">
    <location>
        <begin position="1"/>
        <end position="10"/>
    </location>
</feature>
<evidence type="ECO:0000313" key="3">
    <source>
        <dbReference type="Proteomes" id="UP000243459"/>
    </source>
</evidence>
<dbReference type="Gramene" id="ONK77781">
    <property type="protein sequence ID" value="ONK77781"/>
    <property type="gene ID" value="A4U43_C02F10480"/>
</dbReference>
<accession>A0A5P1FM81</accession>
<dbReference type="AlphaFoldDB" id="A0A5P1FM81"/>
<name>A0A5P1FM81_ASPOF</name>
<keyword evidence="3" id="KW-1185">Reference proteome</keyword>
<dbReference type="Proteomes" id="UP000243459">
    <property type="component" value="Chromosome 2"/>
</dbReference>
<evidence type="ECO:0000256" key="1">
    <source>
        <dbReference type="SAM" id="MobiDB-lite"/>
    </source>
</evidence>
<organism evidence="2 3">
    <name type="scientific">Asparagus officinalis</name>
    <name type="common">Garden asparagus</name>
    <dbReference type="NCBI Taxonomy" id="4686"/>
    <lineage>
        <taxon>Eukaryota</taxon>
        <taxon>Viridiplantae</taxon>
        <taxon>Streptophyta</taxon>
        <taxon>Embryophyta</taxon>
        <taxon>Tracheophyta</taxon>
        <taxon>Spermatophyta</taxon>
        <taxon>Magnoliopsida</taxon>
        <taxon>Liliopsida</taxon>
        <taxon>Asparagales</taxon>
        <taxon>Asparagaceae</taxon>
        <taxon>Asparagoideae</taxon>
        <taxon>Asparagus</taxon>
    </lineage>
</organism>
<feature type="compositionally biased region" description="Basic and acidic residues" evidence="1">
    <location>
        <begin position="12"/>
        <end position="32"/>
    </location>
</feature>
<protein>
    <submittedName>
        <fullName evidence="2">Uncharacterized protein</fullName>
    </submittedName>
</protein>
<sequence length="52" mass="5811">MPVYADSSNPKPDMDISNKRKRNKQESTEAARRKIPRPASPPPLPSVAADFF</sequence>
<feature type="region of interest" description="Disordered" evidence="1">
    <location>
        <begin position="1"/>
        <end position="52"/>
    </location>
</feature>
<reference evidence="3" key="1">
    <citation type="journal article" date="2017" name="Nat. Commun.">
        <title>The asparagus genome sheds light on the origin and evolution of a young Y chromosome.</title>
        <authorList>
            <person name="Harkess A."/>
            <person name="Zhou J."/>
            <person name="Xu C."/>
            <person name="Bowers J.E."/>
            <person name="Van der Hulst R."/>
            <person name="Ayyampalayam S."/>
            <person name="Mercati F."/>
            <person name="Riccardi P."/>
            <person name="McKain M.R."/>
            <person name="Kakrana A."/>
            <person name="Tang H."/>
            <person name="Ray J."/>
            <person name="Groenendijk J."/>
            <person name="Arikit S."/>
            <person name="Mathioni S.M."/>
            <person name="Nakano M."/>
            <person name="Shan H."/>
            <person name="Telgmann-Rauber A."/>
            <person name="Kanno A."/>
            <person name="Yue Z."/>
            <person name="Chen H."/>
            <person name="Li W."/>
            <person name="Chen Y."/>
            <person name="Xu X."/>
            <person name="Zhang Y."/>
            <person name="Luo S."/>
            <person name="Chen H."/>
            <person name="Gao J."/>
            <person name="Mao Z."/>
            <person name="Pires J.C."/>
            <person name="Luo M."/>
            <person name="Kudrna D."/>
            <person name="Wing R.A."/>
            <person name="Meyers B.C."/>
            <person name="Yi K."/>
            <person name="Kong H."/>
            <person name="Lavrijsen P."/>
            <person name="Sunseri F."/>
            <person name="Falavigna A."/>
            <person name="Ye Y."/>
            <person name="Leebens-Mack J.H."/>
            <person name="Chen G."/>
        </authorList>
    </citation>
    <scope>NUCLEOTIDE SEQUENCE [LARGE SCALE GENOMIC DNA]</scope>
    <source>
        <strain evidence="3">cv. DH0086</strain>
    </source>
</reference>
<proteinExistence type="predicted"/>
<evidence type="ECO:0000313" key="2">
    <source>
        <dbReference type="EMBL" id="ONK77781.1"/>
    </source>
</evidence>
<dbReference type="EMBL" id="CM007382">
    <property type="protein sequence ID" value="ONK77781.1"/>
    <property type="molecule type" value="Genomic_DNA"/>
</dbReference>
<feature type="non-terminal residue" evidence="2">
    <location>
        <position position="52"/>
    </location>
</feature>
<gene>
    <name evidence="2" type="ORF">A4U43_C02F10480</name>
</gene>